<feature type="transmembrane region" description="Helical" evidence="8">
    <location>
        <begin position="142"/>
        <end position="160"/>
    </location>
</feature>
<keyword evidence="6 8" id="KW-1133">Transmembrane helix</keyword>
<evidence type="ECO:0000256" key="1">
    <source>
        <dbReference type="ARBA" id="ARBA00004651"/>
    </source>
</evidence>
<dbReference type="InterPro" id="IPR000522">
    <property type="entry name" value="ABC_transptr_permease_BtuC"/>
</dbReference>
<dbReference type="PANTHER" id="PTHR30472">
    <property type="entry name" value="FERRIC ENTEROBACTIN TRANSPORT SYSTEM PERMEASE PROTEIN"/>
    <property type="match status" value="1"/>
</dbReference>
<evidence type="ECO:0000256" key="6">
    <source>
        <dbReference type="ARBA" id="ARBA00022989"/>
    </source>
</evidence>
<feature type="transmembrane region" description="Helical" evidence="8">
    <location>
        <begin position="34"/>
        <end position="53"/>
    </location>
</feature>
<dbReference type="GO" id="GO:0033214">
    <property type="term" value="P:siderophore-iron import into cell"/>
    <property type="evidence" value="ECO:0007669"/>
    <property type="project" value="TreeGrafter"/>
</dbReference>
<dbReference type="EMBL" id="CP095339">
    <property type="protein sequence ID" value="XAG22930.1"/>
    <property type="molecule type" value="Genomic_DNA"/>
</dbReference>
<accession>A0AAU6SSK1</accession>
<evidence type="ECO:0000256" key="2">
    <source>
        <dbReference type="ARBA" id="ARBA00007935"/>
    </source>
</evidence>
<name>A0AAU6SSK1_UNCXX</name>
<feature type="transmembrane region" description="Helical" evidence="8">
    <location>
        <begin position="258"/>
        <end position="288"/>
    </location>
</feature>
<sequence>MSVFPQLSAYQQGLKTSVLSTLFSNRLSSQLSKFISLTVALFIVCIASLFIGAKSIPPSVVIDVLLSQTISTDSLIIIESRLPRTLTGLFVGSALAVAGCLIQSITRNPLADPGILGVNSGASFFVLVGVVVLGNQSMSEHLWLAFLGAMITSIFVYLIGTYKEAKVNPLKMTLAGVAIGALLAGVSSSITLVNPIAFDEMRFWDAGSLDIRDLSLVSMAILPILVGIIAAIIIAPALDNISLGEDIAQTLGTNVKFVQLTALFAIALLCGSSTAIAGPIGFIGLMIPHIARRLSGPHQLWLTLYSIVLGPLLIISADIIGRIIAPNEIRVSIMTAFVGAPVLIYLARKVTTFGKQ</sequence>
<keyword evidence="4" id="KW-1003">Cell membrane</keyword>
<dbReference type="AlphaFoldDB" id="A0AAU6SSK1"/>
<proteinExistence type="inferred from homology"/>
<evidence type="ECO:0000313" key="9">
    <source>
        <dbReference type="EMBL" id="XAG22930.1"/>
    </source>
</evidence>
<feature type="transmembrane region" description="Helical" evidence="8">
    <location>
        <begin position="329"/>
        <end position="347"/>
    </location>
</feature>
<feature type="transmembrane region" description="Helical" evidence="8">
    <location>
        <begin position="214"/>
        <end position="238"/>
    </location>
</feature>
<dbReference type="GO" id="GO:0005886">
    <property type="term" value="C:plasma membrane"/>
    <property type="evidence" value="ECO:0007669"/>
    <property type="project" value="UniProtKB-SubCell"/>
</dbReference>
<comment type="subcellular location">
    <subcellularLocation>
        <location evidence="1">Cell membrane</location>
        <topology evidence="1">Multi-pass membrane protein</topology>
    </subcellularLocation>
</comment>
<protein>
    <submittedName>
        <fullName evidence="9">Iron chelate uptake ABC transporter family permease subunit</fullName>
    </submittedName>
</protein>
<gene>
    <name evidence="9" type="ORF">MRN70_17475</name>
</gene>
<dbReference type="SUPFAM" id="SSF81345">
    <property type="entry name" value="ABC transporter involved in vitamin B12 uptake, BtuC"/>
    <property type="match status" value="1"/>
</dbReference>
<reference evidence="9" key="1">
    <citation type="submission" date="2022-03" db="EMBL/GenBank/DDBJ databases">
        <title>Sea Food Isolates.</title>
        <authorList>
            <person name="Li c."/>
        </authorList>
    </citation>
    <scope>NUCLEOTIDE SEQUENCE</scope>
    <source>
        <strain evidence="9">19PA01SH03</strain>
    </source>
</reference>
<evidence type="ECO:0000256" key="8">
    <source>
        <dbReference type="SAM" id="Phobius"/>
    </source>
</evidence>
<feature type="transmembrane region" description="Helical" evidence="8">
    <location>
        <begin position="117"/>
        <end position="135"/>
    </location>
</feature>
<keyword evidence="5 8" id="KW-0812">Transmembrane</keyword>
<evidence type="ECO:0000256" key="3">
    <source>
        <dbReference type="ARBA" id="ARBA00022448"/>
    </source>
</evidence>
<dbReference type="InterPro" id="IPR037294">
    <property type="entry name" value="ABC_BtuC-like"/>
</dbReference>
<dbReference type="PANTHER" id="PTHR30472:SF1">
    <property type="entry name" value="FE(3+) DICITRATE TRANSPORT SYSTEM PERMEASE PROTEIN FECC-RELATED"/>
    <property type="match status" value="1"/>
</dbReference>
<keyword evidence="3" id="KW-0813">Transport</keyword>
<evidence type="ECO:0000256" key="5">
    <source>
        <dbReference type="ARBA" id="ARBA00022692"/>
    </source>
</evidence>
<dbReference type="Gene3D" id="1.10.3470.10">
    <property type="entry name" value="ABC transporter involved in vitamin B12 uptake, BtuC"/>
    <property type="match status" value="1"/>
</dbReference>
<organism evidence="9">
    <name type="scientific">bacterium 19PA01SH03</name>
    <dbReference type="NCBI Taxonomy" id="2920705"/>
    <lineage>
        <taxon>Bacteria</taxon>
    </lineage>
</organism>
<dbReference type="GO" id="GO:0022857">
    <property type="term" value="F:transmembrane transporter activity"/>
    <property type="evidence" value="ECO:0007669"/>
    <property type="project" value="InterPro"/>
</dbReference>
<keyword evidence="7 8" id="KW-0472">Membrane</keyword>
<evidence type="ECO:0000256" key="7">
    <source>
        <dbReference type="ARBA" id="ARBA00023136"/>
    </source>
</evidence>
<dbReference type="Pfam" id="PF01032">
    <property type="entry name" value="FecCD"/>
    <property type="match status" value="1"/>
</dbReference>
<feature type="transmembrane region" description="Helical" evidence="8">
    <location>
        <begin position="172"/>
        <end position="193"/>
    </location>
</feature>
<feature type="transmembrane region" description="Helical" evidence="8">
    <location>
        <begin position="300"/>
        <end position="323"/>
    </location>
</feature>
<feature type="transmembrane region" description="Helical" evidence="8">
    <location>
        <begin position="85"/>
        <end position="105"/>
    </location>
</feature>
<dbReference type="CDD" id="cd06550">
    <property type="entry name" value="TM_ABC_iron-siderophores_like"/>
    <property type="match status" value="1"/>
</dbReference>
<dbReference type="FunFam" id="1.10.3470.10:FF:000001">
    <property type="entry name" value="Vitamin B12 ABC transporter permease BtuC"/>
    <property type="match status" value="1"/>
</dbReference>
<evidence type="ECO:0000256" key="4">
    <source>
        <dbReference type="ARBA" id="ARBA00022475"/>
    </source>
</evidence>
<comment type="similarity">
    <text evidence="2">Belongs to the binding-protein-dependent transport system permease family. FecCD subfamily.</text>
</comment>